<dbReference type="InterPro" id="IPR020598">
    <property type="entry name" value="rRNA_Ade_methylase_Trfase_N"/>
</dbReference>
<evidence type="ECO:0000256" key="4">
    <source>
        <dbReference type="ARBA" id="ARBA00022679"/>
    </source>
</evidence>
<evidence type="ECO:0000256" key="6">
    <source>
        <dbReference type="ARBA" id="ARBA00022884"/>
    </source>
</evidence>
<comment type="similarity">
    <text evidence="7">Belongs to the class I-like SAM-binding methyltransferase superfamily. rRNA adenine N(6)-methyltransferase family.</text>
</comment>
<dbReference type="PROSITE" id="PS51689">
    <property type="entry name" value="SAM_RNA_A_N6_MT"/>
    <property type="match status" value="1"/>
</dbReference>
<keyword evidence="5 7" id="KW-0949">S-adenosyl-L-methionine</keyword>
<evidence type="ECO:0000256" key="3">
    <source>
        <dbReference type="ARBA" id="ARBA00022603"/>
    </source>
</evidence>
<dbReference type="GO" id="GO:0052908">
    <property type="term" value="F:16S rRNA (adenine(1518)-N(6)/adenine(1519)-N(6))-dimethyltransferase activity"/>
    <property type="evidence" value="ECO:0007669"/>
    <property type="project" value="UniProtKB-EC"/>
</dbReference>
<protein>
    <submittedName>
        <fullName evidence="9">Ribosomal RNA small subunit methyltransferase A</fullName>
        <ecNumber evidence="9">2.1.1.182</ecNumber>
    </submittedName>
</protein>
<feature type="binding site" evidence="7">
    <location>
        <position position="115"/>
    </location>
    <ligand>
        <name>S-adenosyl-L-methionine</name>
        <dbReference type="ChEBI" id="CHEBI:59789"/>
    </ligand>
</feature>
<feature type="binding site" evidence="7">
    <location>
        <position position="73"/>
    </location>
    <ligand>
        <name>S-adenosyl-L-methionine</name>
        <dbReference type="ChEBI" id="CHEBI:59789"/>
    </ligand>
</feature>
<accession>A0A7T9DKR3</accession>
<dbReference type="InterPro" id="IPR001737">
    <property type="entry name" value="KsgA/Erm"/>
</dbReference>
<dbReference type="Gene3D" id="3.40.50.150">
    <property type="entry name" value="Vaccinia Virus protein VP39"/>
    <property type="match status" value="1"/>
</dbReference>
<dbReference type="AlphaFoldDB" id="A0A7T9DKR3"/>
<sequence length="282" mass="32189">MQELESLHRDLLSANVFPEKRFSQNFLINPEILDLLVEKADISPKDHVIEIGGGTGVVTQKIAETNARVTVLEVHPKLIPFLQKKFASHKNVDVIGKDFLHVELDSIPFTHVCCSPPYAIADDIMLGLFHHGFKTASMVWQMEFAEKLIAPPGSQSYGPLSVICQYFYDGTIAKKISPQSFYPSPQQFSAILVLKARKKVVKLSDYDLFVLFLRTLFRFKNKTVLNAVQHTIKHLKAEKNEEKILKIVKEMDWEDLKVFLLEPEELVELFEEVAPLLPSMKR</sequence>
<feature type="binding site" evidence="7">
    <location>
        <position position="98"/>
    </location>
    <ligand>
        <name>S-adenosyl-L-methionine</name>
        <dbReference type="ChEBI" id="CHEBI:59789"/>
    </ligand>
</feature>
<dbReference type="GO" id="GO:0003723">
    <property type="term" value="F:RNA binding"/>
    <property type="evidence" value="ECO:0007669"/>
    <property type="project" value="UniProtKB-UniRule"/>
</dbReference>
<dbReference type="EC" id="2.1.1.182" evidence="9"/>
<keyword evidence="3 7" id="KW-0489">Methyltransferase</keyword>
<reference evidence="9" key="1">
    <citation type="submission" date="2020-11" db="EMBL/GenBank/DDBJ databases">
        <title>Connecting structure to function with the recovery of over 1000 high-quality activated sludge metagenome-assembled genomes encoding full-length rRNA genes using long-read sequencing.</title>
        <authorList>
            <person name="Singleton C.M."/>
            <person name="Petriglieri F."/>
            <person name="Kristensen J.M."/>
            <person name="Kirkegaard R.H."/>
            <person name="Michaelsen T.Y."/>
            <person name="Andersen M.H."/>
            <person name="Karst S.M."/>
            <person name="Dueholm M.S."/>
            <person name="Nielsen P.H."/>
            <person name="Albertsen M."/>
        </authorList>
    </citation>
    <scope>NUCLEOTIDE SEQUENCE</scope>
    <source>
        <strain evidence="9">Fred_18-Q3-R57-64_BAT3C.431</strain>
    </source>
</reference>
<feature type="binding site" evidence="7">
    <location>
        <position position="27"/>
    </location>
    <ligand>
        <name>S-adenosyl-L-methionine</name>
        <dbReference type="ChEBI" id="CHEBI:59789"/>
    </ligand>
</feature>
<evidence type="ECO:0000256" key="5">
    <source>
        <dbReference type="ARBA" id="ARBA00022691"/>
    </source>
</evidence>
<feature type="binding site" evidence="7">
    <location>
        <position position="25"/>
    </location>
    <ligand>
        <name>S-adenosyl-L-methionine</name>
        <dbReference type="ChEBI" id="CHEBI:59789"/>
    </ligand>
</feature>
<evidence type="ECO:0000259" key="8">
    <source>
        <dbReference type="SMART" id="SM00650"/>
    </source>
</evidence>
<dbReference type="SUPFAM" id="SSF53335">
    <property type="entry name" value="S-adenosyl-L-methionine-dependent methyltransferases"/>
    <property type="match status" value="1"/>
</dbReference>
<evidence type="ECO:0000256" key="7">
    <source>
        <dbReference type="PROSITE-ProRule" id="PRU01026"/>
    </source>
</evidence>
<dbReference type="SMART" id="SM00650">
    <property type="entry name" value="rADc"/>
    <property type="match status" value="1"/>
</dbReference>
<keyword evidence="1" id="KW-0963">Cytoplasm</keyword>
<evidence type="ECO:0000313" key="9">
    <source>
        <dbReference type="EMBL" id="QQR93133.1"/>
    </source>
</evidence>
<dbReference type="InterPro" id="IPR011530">
    <property type="entry name" value="rRNA_adenine_dimethylase"/>
</dbReference>
<dbReference type="InterPro" id="IPR023165">
    <property type="entry name" value="rRNA_Ade_diMease-like_C"/>
</dbReference>
<keyword evidence="6 7" id="KW-0694">RNA-binding</keyword>
<organism evidence="9">
    <name type="scientific">Candidatus Iainarchaeum sp</name>
    <dbReference type="NCBI Taxonomy" id="3101447"/>
    <lineage>
        <taxon>Archaea</taxon>
        <taxon>Candidatus Iainarchaeota</taxon>
        <taxon>Candidatus Iainarchaeia</taxon>
        <taxon>Candidatus Iainarchaeales</taxon>
        <taxon>Candidatus Iainarchaeaceae</taxon>
        <taxon>Candidatus Iainarchaeum</taxon>
    </lineage>
</organism>
<keyword evidence="2" id="KW-0698">rRNA processing</keyword>
<dbReference type="InterPro" id="IPR029063">
    <property type="entry name" value="SAM-dependent_MTases_sf"/>
</dbReference>
<name>A0A7T9DKR3_9ARCH</name>
<feature type="domain" description="Ribosomal RNA adenine methylase transferase N-terminal" evidence="8">
    <location>
        <begin position="32"/>
        <end position="198"/>
    </location>
</feature>
<dbReference type="PANTHER" id="PTHR11727">
    <property type="entry name" value="DIMETHYLADENOSINE TRANSFERASE"/>
    <property type="match status" value="1"/>
</dbReference>
<evidence type="ECO:0000256" key="1">
    <source>
        <dbReference type="ARBA" id="ARBA00022490"/>
    </source>
</evidence>
<dbReference type="PANTHER" id="PTHR11727:SF7">
    <property type="entry name" value="DIMETHYLADENOSINE TRANSFERASE-RELATED"/>
    <property type="match status" value="1"/>
</dbReference>
<gene>
    <name evidence="9" type="primary">rsmA</name>
    <name evidence="9" type="ORF">IPJ89_02750</name>
</gene>
<proteinExistence type="inferred from homology"/>
<dbReference type="Proteomes" id="UP000596004">
    <property type="component" value="Chromosome"/>
</dbReference>
<keyword evidence="4 7" id="KW-0808">Transferase</keyword>
<dbReference type="NCBIfam" id="TIGR00755">
    <property type="entry name" value="ksgA"/>
    <property type="match status" value="1"/>
</dbReference>
<evidence type="ECO:0000256" key="2">
    <source>
        <dbReference type="ARBA" id="ARBA00022552"/>
    </source>
</evidence>
<dbReference type="Gene3D" id="1.10.8.100">
    <property type="entry name" value="Ribosomal RNA adenine dimethylase-like, domain 2"/>
    <property type="match status" value="1"/>
</dbReference>
<dbReference type="CDD" id="cd02440">
    <property type="entry name" value="AdoMet_MTases"/>
    <property type="match status" value="1"/>
</dbReference>
<dbReference type="EMBL" id="CP064981">
    <property type="protein sequence ID" value="QQR93133.1"/>
    <property type="molecule type" value="Genomic_DNA"/>
</dbReference>
<dbReference type="Pfam" id="PF00398">
    <property type="entry name" value="RrnaAD"/>
    <property type="match status" value="1"/>
</dbReference>
<feature type="binding site" evidence="7">
    <location>
        <position position="52"/>
    </location>
    <ligand>
        <name>S-adenosyl-L-methionine</name>
        <dbReference type="ChEBI" id="CHEBI:59789"/>
    </ligand>
</feature>